<reference evidence="1 2" key="1">
    <citation type="submission" date="2015-10" db="EMBL/GenBank/DDBJ databases">
        <title>Genome analyses suggest a sexual origin of heterokaryosis in a supposedly ancient asexual fungus.</title>
        <authorList>
            <person name="Ropars J."/>
            <person name="Sedzielewska K."/>
            <person name="Noel J."/>
            <person name="Charron P."/>
            <person name="Farinelli L."/>
            <person name="Marton T."/>
            <person name="Kruger M."/>
            <person name="Pelin A."/>
            <person name="Brachmann A."/>
            <person name="Corradi N."/>
        </authorList>
    </citation>
    <scope>NUCLEOTIDE SEQUENCE [LARGE SCALE GENOMIC DNA]</scope>
    <source>
        <strain evidence="1 2">A4</strain>
    </source>
</reference>
<organism evidence="1 2">
    <name type="scientific">Rhizophagus irregularis</name>
    <dbReference type="NCBI Taxonomy" id="588596"/>
    <lineage>
        <taxon>Eukaryota</taxon>
        <taxon>Fungi</taxon>
        <taxon>Fungi incertae sedis</taxon>
        <taxon>Mucoromycota</taxon>
        <taxon>Glomeromycotina</taxon>
        <taxon>Glomeromycetes</taxon>
        <taxon>Glomerales</taxon>
        <taxon>Glomeraceae</taxon>
        <taxon>Rhizophagus</taxon>
    </lineage>
</organism>
<evidence type="ECO:0000313" key="1">
    <source>
        <dbReference type="EMBL" id="PKY59441.1"/>
    </source>
</evidence>
<dbReference type="EMBL" id="LLXI01003567">
    <property type="protein sequence ID" value="PKY59441.1"/>
    <property type="molecule type" value="Genomic_DNA"/>
</dbReference>
<protein>
    <submittedName>
        <fullName evidence="1">Uncharacterized protein</fullName>
    </submittedName>
</protein>
<dbReference type="AlphaFoldDB" id="A0A2I1HKQ7"/>
<proteinExistence type="predicted"/>
<keyword evidence="2" id="KW-1185">Reference proteome</keyword>
<name>A0A2I1HKQ7_9GLOM</name>
<dbReference type="Proteomes" id="UP000234323">
    <property type="component" value="Unassembled WGS sequence"/>
</dbReference>
<evidence type="ECO:0000313" key="2">
    <source>
        <dbReference type="Proteomes" id="UP000234323"/>
    </source>
</evidence>
<dbReference type="OrthoDB" id="2471293at2759"/>
<comment type="caution">
    <text evidence="1">The sequence shown here is derived from an EMBL/GenBank/DDBJ whole genome shotgun (WGS) entry which is preliminary data.</text>
</comment>
<sequence>MACINCEEFIKILRAKSCKTCSKEFLYCFCEKLYHKVTKGSIENFKYEYLTCDECDYLGVRCTYCGKLCKIYTSKADCSLFWSCRNHDQCHYYKQQVIHSIKNQIKKYKNIIVINEEILCLLIFRIVDEFEFINILSELFNSNKLSVHTIEEIKKRLSDGNSKIIDIIDSDVLKLNTPSTPNRDSNLNAINVNEMLNLQSLTATSVYDSESLNEKEFKSLRLKVKMLKDDYNMNKEMYRKDKDELNEWQKRMEGETRIKFNNENFIALKQEIVALKTDIDNKFSSLIQTQENYFKLIEPKQEMKVYNNQTHIGGFDYLSRYI</sequence>
<gene>
    <name evidence="1" type="ORF">RhiirA4_482199</name>
</gene>
<accession>A0A2I1HKQ7</accession>